<evidence type="ECO:0000313" key="2">
    <source>
        <dbReference type="Proteomes" id="UP000647424"/>
    </source>
</evidence>
<dbReference type="RefSeq" id="WP_191820483.1">
    <property type="nucleotide sequence ID" value="NZ_JACYFT010000007.1"/>
</dbReference>
<dbReference type="EMBL" id="JACYFT010000007">
    <property type="protein sequence ID" value="MBD8051991.1"/>
    <property type="molecule type" value="Genomic_DNA"/>
</dbReference>
<protein>
    <submittedName>
        <fullName evidence="1">Uncharacterized protein</fullName>
    </submittedName>
</protein>
<evidence type="ECO:0000313" key="1">
    <source>
        <dbReference type="EMBL" id="MBD8051991.1"/>
    </source>
</evidence>
<keyword evidence="2" id="KW-1185">Reference proteome</keyword>
<gene>
    <name evidence="1" type="ORF">IC609_15750</name>
</gene>
<name>A0A927FJ97_9BURK</name>
<proteinExistence type="predicted"/>
<dbReference type="Proteomes" id="UP000647424">
    <property type="component" value="Unassembled WGS sequence"/>
</dbReference>
<sequence length="92" mass="10269">MSNRSEHLTLRLAGQWLELWESLKQVHPDLSDSELLRQALALRAALSAVDDTGNRPRALIEYVNEKGEKVVADLEEHVGLKAKPKSKAVAKK</sequence>
<comment type="caution">
    <text evidence="1">The sequence shown here is derived from an EMBL/GenBank/DDBJ whole genome shotgun (WGS) entry which is preliminary data.</text>
</comment>
<reference evidence="1" key="1">
    <citation type="submission" date="2020-09" db="EMBL/GenBank/DDBJ databases">
        <title>Genome seq and assembly of Limnohabitants sp.</title>
        <authorList>
            <person name="Chhetri G."/>
        </authorList>
    </citation>
    <scope>NUCLEOTIDE SEQUENCE</scope>
    <source>
        <strain evidence="1">JUR4</strain>
    </source>
</reference>
<accession>A0A927FJ97</accession>
<dbReference type="AlphaFoldDB" id="A0A927FJ97"/>
<organism evidence="1 2">
    <name type="scientific">Limnohabitans radicicola</name>
    <dbReference type="NCBI Taxonomy" id="2771427"/>
    <lineage>
        <taxon>Bacteria</taxon>
        <taxon>Pseudomonadati</taxon>
        <taxon>Pseudomonadota</taxon>
        <taxon>Betaproteobacteria</taxon>
        <taxon>Burkholderiales</taxon>
        <taxon>Comamonadaceae</taxon>
        <taxon>Limnohabitans</taxon>
    </lineage>
</organism>